<evidence type="ECO:0000313" key="2">
    <source>
        <dbReference type="EMBL" id="BAG45385.1"/>
    </source>
</evidence>
<dbReference type="RefSeq" id="WP_012467807.1">
    <property type="nucleotide sequence ID" value="NC_010086.1"/>
</dbReference>
<dbReference type="EMBL" id="AP009386">
    <property type="protein sequence ID" value="BAG45385.1"/>
    <property type="molecule type" value="Genomic_DNA"/>
</dbReference>
<dbReference type="STRING" id="395019.BMULJ_03513"/>
<protein>
    <recommendedName>
        <fullName evidence="4">Lipoprotein</fullName>
    </recommendedName>
</protein>
<dbReference type="Proteomes" id="UP000008815">
    <property type="component" value="Chromosome 2"/>
</dbReference>
<organism evidence="2 3">
    <name type="scientific">Burkholderia multivorans (strain ATCC 17616 / 249)</name>
    <dbReference type="NCBI Taxonomy" id="395019"/>
    <lineage>
        <taxon>Bacteria</taxon>
        <taxon>Pseudomonadati</taxon>
        <taxon>Pseudomonadota</taxon>
        <taxon>Betaproteobacteria</taxon>
        <taxon>Burkholderiales</taxon>
        <taxon>Burkholderiaceae</taxon>
        <taxon>Burkholderia</taxon>
        <taxon>Burkholderia cepacia complex</taxon>
    </lineage>
</organism>
<dbReference type="NCBIfam" id="NF040554">
    <property type="entry name" value="mini_HHHH"/>
    <property type="match status" value="1"/>
</dbReference>
<dbReference type="AlphaFoldDB" id="A0A0H3KJI2"/>
<sequence length="46" mass="5225">MKRIAKILTAAAVACAVLAPALAEAHAHRVCHFDHHHHHRMCRWVH</sequence>
<keyword evidence="1" id="KW-0732">Signal</keyword>
<evidence type="ECO:0008006" key="4">
    <source>
        <dbReference type="Google" id="ProtNLM"/>
    </source>
</evidence>
<gene>
    <name evidence="2" type="ordered locus">BMULJ_03513</name>
</gene>
<dbReference type="HOGENOM" id="CLU_3196989_0_0_4"/>
<feature type="signal peptide" evidence="1">
    <location>
        <begin position="1"/>
        <end position="23"/>
    </location>
</feature>
<dbReference type="GeneID" id="89567490"/>
<evidence type="ECO:0000256" key="1">
    <source>
        <dbReference type="SAM" id="SignalP"/>
    </source>
</evidence>
<proteinExistence type="predicted"/>
<keyword evidence="3" id="KW-1185">Reference proteome</keyword>
<name>A0A0H3KJI2_BURM1</name>
<feature type="chain" id="PRO_5002613618" description="Lipoprotein" evidence="1">
    <location>
        <begin position="24"/>
        <end position="46"/>
    </location>
</feature>
<accession>A0A0H3KJI2</accession>
<dbReference type="KEGG" id="bmj:BMULJ_03513"/>
<evidence type="ECO:0000313" key="3">
    <source>
        <dbReference type="Proteomes" id="UP000008815"/>
    </source>
</evidence>
<reference evidence="2 3" key="1">
    <citation type="submission" date="2007-04" db="EMBL/GenBank/DDBJ databases">
        <title>Complete genome sequence of Burkholderia multivorans ATCC 17616.</title>
        <authorList>
            <person name="Ohtsubo Y."/>
            <person name="Yamashita A."/>
            <person name="Kurokawa K."/>
            <person name="Takami H."/>
            <person name="Yuhara S."/>
            <person name="Nishiyama E."/>
            <person name="Endo R."/>
            <person name="Miyazaki R."/>
            <person name="Ono A."/>
            <person name="Yano K."/>
            <person name="Ito M."/>
            <person name="Sota M."/>
            <person name="Yuji N."/>
            <person name="Hattori M."/>
            <person name="Tsuda M."/>
        </authorList>
    </citation>
    <scope>NUCLEOTIDE SEQUENCE [LARGE SCALE GENOMIC DNA]</scope>
    <source>
        <strain evidence="3">ATCC 17616 / 249</strain>
    </source>
</reference>